<protein>
    <submittedName>
        <fullName evidence="8">Efflux RND transporter periplasmic adaptor subunit</fullName>
    </submittedName>
</protein>
<accession>A0A9Q9DDD2</accession>
<dbReference type="KEGG" id="eah:FA04_20645"/>
<geneLocation type="plasmid" evidence="8 10">
    <name>pA</name>
</geneLocation>
<dbReference type="NCBIfam" id="TIGR01730">
    <property type="entry name" value="RND_mfp"/>
    <property type="match status" value="1"/>
</dbReference>
<feature type="domain" description="Multidrug resistance protein MdtA-like C-terminal permuted SH3" evidence="7">
    <location>
        <begin position="274"/>
        <end position="333"/>
    </location>
</feature>
<dbReference type="InterPro" id="IPR058792">
    <property type="entry name" value="Beta-barrel_RND_2"/>
</dbReference>
<keyword evidence="3" id="KW-0813">Transport</keyword>
<sequence>MLAATLAGCSQEKTEATAVVRPVKVVEIAEADTARQLSYSGSVRARTEMNLGFRVSGKIVERVVNVGDRVKVGDLLARVDATDYELAVRSASANLEAAERQVETVKLVRDRAEQLLARKFASQAQFDQSVLSYNQAVATRDAAKSALSQVENQVTYTNLVSDRPGIVTTINADVGQVVGSGTPVATVAVEGEKEVQVAVPETEIANFKTGLPVKVGLWSDTGLSLDGTVREVAGSADPQSRTFSVRVSLPNDPRVLLGMTATVEASAGNGKPYVSVPLSALAQKDGYTIVWVVDRGTETVSSRPVTLSDFTADGVRVTDGLEVGDLVVAAGTQFMADDLKVTISNATTQHSASAQAEVPLLR</sequence>
<keyword evidence="11" id="KW-1185">Reference proteome</keyword>
<dbReference type="Gene3D" id="2.40.30.170">
    <property type="match status" value="1"/>
</dbReference>
<feature type="coiled-coil region" evidence="4">
    <location>
        <begin position="81"/>
        <end position="153"/>
    </location>
</feature>
<reference evidence="8" key="1">
    <citation type="submission" date="2022-06" db="EMBL/GenBank/DDBJ databases">
        <title>Physiological and biochemical characterization and genomic elucidation of a strain of the genus Ensifer adhaerens M8 that combines arsenic oxidation and chromium reduction.</title>
        <authorList>
            <person name="Li X."/>
            <person name="Yu c."/>
        </authorList>
    </citation>
    <scope>NUCLEOTIDE SEQUENCE</scope>
    <source>
        <strain evidence="8">M8</strain>
        <plasmid evidence="8">pA</plasmid>
    </source>
</reference>
<dbReference type="PANTHER" id="PTHR30469:SF15">
    <property type="entry name" value="HLYD FAMILY OF SECRETION PROTEINS"/>
    <property type="match status" value="1"/>
</dbReference>
<evidence type="ECO:0000313" key="10">
    <source>
        <dbReference type="Proteomes" id="UP001055460"/>
    </source>
</evidence>
<evidence type="ECO:0000259" key="6">
    <source>
        <dbReference type="Pfam" id="PF25954"/>
    </source>
</evidence>
<dbReference type="Gene3D" id="1.10.287.470">
    <property type="entry name" value="Helix hairpin bin"/>
    <property type="match status" value="1"/>
</dbReference>
<organism evidence="8 10">
    <name type="scientific">Ensifer adhaerens</name>
    <name type="common">Sinorhizobium morelense</name>
    <dbReference type="NCBI Taxonomy" id="106592"/>
    <lineage>
        <taxon>Bacteria</taxon>
        <taxon>Pseudomonadati</taxon>
        <taxon>Pseudomonadota</taxon>
        <taxon>Alphaproteobacteria</taxon>
        <taxon>Hyphomicrobiales</taxon>
        <taxon>Rhizobiaceae</taxon>
        <taxon>Sinorhizobium/Ensifer group</taxon>
        <taxon>Ensifer</taxon>
    </lineage>
</organism>
<dbReference type="GO" id="GO:1990281">
    <property type="term" value="C:efflux pump complex"/>
    <property type="evidence" value="ECO:0007669"/>
    <property type="project" value="TreeGrafter"/>
</dbReference>
<name>A0A9Q9DDD2_ENSAD</name>
<dbReference type="Pfam" id="PF25917">
    <property type="entry name" value="BSH_RND"/>
    <property type="match status" value="1"/>
</dbReference>
<gene>
    <name evidence="8" type="ORF">NE863_20330</name>
    <name evidence="9" type="ORF">P4B07_20925</name>
</gene>
<keyword evidence="8" id="KW-0614">Plasmid</keyword>
<feature type="domain" description="Multidrug resistance protein MdtA-like barrel-sandwich hybrid" evidence="5">
    <location>
        <begin position="51"/>
        <end position="188"/>
    </location>
</feature>
<evidence type="ECO:0000256" key="3">
    <source>
        <dbReference type="ARBA" id="ARBA00022448"/>
    </source>
</evidence>
<dbReference type="InterPro" id="IPR006143">
    <property type="entry name" value="RND_pump_MFP"/>
</dbReference>
<evidence type="ECO:0000256" key="1">
    <source>
        <dbReference type="ARBA" id="ARBA00004196"/>
    </source>
</evidence>
<dbReference type="SUPFAM" id="SSF111369">
    <property type="entry name" value="HlyD-like secretion proteins"/>
    <property type="match status" value="1"/>
</dbReference>
<dbReference type="EMBL" id="CP121309">
    <property type="protein sequence ID" value="WFP94296.1"/>
    <property type="molecule type" value="Genomic_DNA"/>
</dbReference>
<keyword evidence="4" id="KW-0175">Coiled coil</keyword>
<evidence type="ECO:0000313" key="8">
    <source>
        <dbReference type="EMBL" id="USJ26902.1"/>
    </source>
</evidence>
<evidence type="ECO:0000259" key="7">
    <source>
        <dbReference type="Pfam" id="PF25967"/>
    </source>
</evidence>
<dbReference type="InterPro" id="IPR058625">
    <property type="entry name" value="MdtA-like_BSH"/>
</dbReference>
<evidence type="ECO:0000259" key="5">
    <source>
        <dbReference type="Pfam" id="PF25917"/>
    </source>
</evidence>
<dbReference type="GO" id="GO:0015562">
    <property type="term" value="F:efflux transmembrane transporter activity"/>
    <property type="evidence" value="ECO:0007669"/>
    <property type="project" value="TreeGrafter"/>
</dbReference>
<dbReference type="Pfam" id="PF25954">
    <property type="entry name" value="Beta-barrel_RND_2"/>
    <property type="match status" value="1"/>
</dbReference>
<comment type="similarity">
    <text evidence="2">Belongs to the membrane fusion protein (MFP) (TC 8.A.1) family.</text>
</comment>
<geneLocation type="plasmid" evidence="9 11">
    <name>unnamedA</name>
</geneLocation>
<dbReference type="Pfam" id="PF25967">
    <property type="entry name" value="RND-MFP_C"/>
    <property type="match status" value="1"/>
</dbReference>
<dbReference type="EMBL" id="CP098808">
    <property type="protein sequence ID" value="USJ26902.1"/>
    <property type="molecule type" value="Genomic_DNA"/>
</dbReference>
<dbReference type="InterPro" id="IPR058627">
    <property type="entry name" value="MdtA-like_C"/>
</dbReference>
<feature type="domain" description="CusB-like beta-barrel" evidence="6">
    <location>
        <begin position="195"/>
        <end position="267"/>
    </location>
</feature>
<reference evidence="9 11" key="2">
    <citation type="submission" date="2023-03" db="EMBL/GenBank/DDBJ databases">
        <title>Comparative genome and transcriptome analysis combination mining strategies for increasing vitamin B12 production of Ensifer adhaerens strain.</title>
        <authorList>
            <person name="Yongheng L."/>
        </authorList>
    </citation>
    <scope>NUCLEOTIDE SEQUENCE [LARGE SCALE GENOMIC DNA]</scope>
    <source>
        <strain evidence="9 11">Casida A-T305</strain>
        <plasmid evidence="9 11">unnamedA</plasmid>
    </source>
</reference>
<dbReference type="Proteomes" id="UP001214094">
    <property type="component" value="Plasmid unnamedA"/>
</dbReference>
<evidence type="ECO:0000313" key="11">
    <source>
        <dbReference type="Proteomes" id="UP001214094"/>
    </source>
</evidence>
<evidence type="ECO:0000256" key="4">
    <source>
        <dbReference type="SAM" id="Coils"/>
    </source>
</evidence>
<comment type="subcellular location">
    <subcellularLocation>
        <location evidence="1">Cell envelope</location>
    </subcellularLocation>
</comment>
<dbReference type="AlphaFoldDB" id="A0A9Q9DDD2"/>
<proteinExistence type="inferred from homology"/>
<dbReference type="PANTHER" id="PTHR30469">
    <property type="entry name" value="MULTIDRUG RESISTANCE PROTEIN MDTA"/>
    <property type="match status" value="1"/>
</dbReference>
<evidence type="ECO:0000313" key="9">
    <source>
        <dbReference type="EMBL" id="WFP94296.1"/>
    </source>
</evidence>
<dbReference type="Gene3D" id="2.40.50.100">
    <property type="match status" value="1"/>
</dbReference>
<dbReference type="Gene3D" id="2.40.420.20">
    <property type="match status" value="1"/>
</dbReference>
<evidence type="ECO:0000256" key="2">
    <source>
        <dbReference type="ARBA" id="ARBA00009477"/>
    </source>
</evidence>
<dbReference type="Proteomes" id="UP001055460">
    <property type="component" value="Plasmid pA"/>
</dbReference>